<keyword evidence="1" id="KW-0472">Membrane</keyword>
<evidence type="ECO:0000256" key="1">
    <source>
        <dbReference type="SAM" id="Phobius"/>
    </source>
</evidence>
<dbReference type="AlphaFoldDB" id="A0A2S5RDL7"/>
<evidence type="ECO:0000313" key="3">
    <source>
        <dbReference type="Proteomes" id="UP000237865"/>
    </source>
</evidence>
<keyword evidence="3" id="KW-1185">Reference proteome</keyword>
<reference evidence="2 3" key="1">
    <citation type="submission" date="2017-11" db="EMBL/GenBank/DDBJ databases">
        <title>Genome sequence of Entomoplasma lucivorax PIPN-2 (ATCC 49196).</title>
        <authorList>
            <person name="Lo W.-S."/>
            <person name="Gasparich G.E."/>
            <person name="Kuo C.-H."/>
        </authorList>
    </citation>
    <scope>NUCLEOTIDE SEQUENCE [LARGE SCALE GENOMIC DNA]</scope>
    <source>
        <strain evidence="2 3">PIPN-2</strain>
    </source>
</reference>
<feature type="transmembrane region" description="Helical" evidence="1">
    <location>
        <begin position="65"/>
        <end position="92"/>
    </location>
</feature>
<evidence type="ECO:0000313" key="2">
    <source>
        <dbReference type="EMBL" id="PPE05413.1"/>
    </source>
</evidence>
<keyword evidence="1" id="KW-0812">Transmembrane</keyword>
<name>A0A2S5RDL7_9MOLU</name>
<sequence length="97" mass="11465">MKFEQITLIIGLVLLFIYLIGTTTYFHLIIRKKIKKLDKESDFNENELRSDLEKRKILNNNTNKIFKYCLILMCLIILISIIILCILFNPLIKSALF</sequence>
<comment type="caution">
    <text evidence="2">The sequence shown here is derived from an EMBL/GenBank/DDBJ whole genome shotgun (WGS) entry which is preliminary data.</text>
</comment>
<feature type="transmembrane region" description="Helical" evidence="1">
    <location>
        <begin position="6"/>
        <end position="30"/>
    </location>
</feature>
<accession>A0A2S5RDL7</accession>
<proteinExistence type="predicted"/>
<gene>
    <name evidence="2" type="ORF">ELUCI_v1c05050</name>
</gene>
<keyword evidence="1" id="KW-1133">Transmembrane helix</keyword>
<dbReference type="RefSeq" id="WP_028126418.1">
    <property type="nucleotide sequence ID" value="NZ_PHNE01000002.1"/>
</dbReference>
<dbReference type="EMBL" id="PHNE01000002">
    <property type="protein sequence ID" value="PPE05413.1"/>
    <property type="molecule type" value="Genomic_DNA"/>
</dbReference>
<protein>
    <submittedName>
        <fullName evidence="2">Uncharacterized protein</fullName>
    </submittedName>
</protein>
<organism evidence="2 3">
    <name type="scientific">Williamsoniiplasma lucivorax</name>
    <dbReference type="NCBI Taxonomy" id="209274"/>
    <lineage>
        <taxon>Bacteria</taxon>
        <taxon>Bacillati</taxon>
        <taxon>Mycoplasmatota</taxon>
        <taxon>Mollicutes</taxon>
        <taxon>Entomoplasmatales</taxon>
        <taxon>Williamsoniiplasma</taxon>
    </lineage>
</organism>
<dbReference type="Proteomes" id="UP000237865">
    <property type="component" value="Unassembled WGS sequence"/>
</dbReference>